<evidence type="ECO:0008006" key="3">
    <source>
        <dbReference type="Google" id="ProtNLM"/>
    </source>
</evidence>
<gene>
    <name evidence="1" type="ORF">AVEN_230915_1</name>
</gene>
<dbReference type="EMBL" id="BGPR01000004">
    <property type="protein sequence ID" value="GBL73994.1"/>
    <property type="molecule type" value="Genomic_DNA"/>
</dbReference>
<dbReference type="OrthoDB" id="6509498at2759"/>
<reference evidence="1 2" key="1">
    <citation type="journal article" date="2019" name="Sci. Rep.">
        <title>Orb-weaving spider Araneus ventricosus genome elucidates the spidroin gene catalogue.</title>
        <authorList>
            <person name="Kono N."/>
            <person name="Nakamura H."/>
            <person name="Ohtoshi R."/>
            <person name="Moran D.A.P."/>
            <person name="Shinohara A."/>
            <person name="Yoshida Y."/>
            <person name="Fujiwara M."/>
            <person name="Mori M."/>
            <person name="Tomita M."/>
            <person name="Arakawa K."/>
        </authorList>
    </citation>
    <scope>NUCLEOTIDE SEQUENCE [LARGE SCALE GENOMIC DNA]</scope>
</reference>
<dbReference type="PANTHER" id="PTHR46888:SF1">
    <property type="entry name" value="RIBONUCLEASE H"/>
    <property type="match status" value="1"/>
</dbReference>
<name>A0A4Y2A4X0_ARAVE</name>
<dbReference type="PANTHER" id="PTHR46888">
    <property type="entry name" value="ZINC KNUCKLE DOMAINCONTAINING PROTEIN-RELATED"/>
    <property type="match status" value="1"/>
</dbReference>
<dbReference type="SUPFAM" id="SSF47353">
    <property type="entry name" value="Retrovirus capsid dimerization domain-like"/>
    <property type="match status" value="1"/>
</dbReference>
<evidence type="ECO:0000313" key="2">
    <source>
        <dbReference type="Proteomes" id="UP000499080"/>
    </source>
</evidence>
<keyword evidence="2" id="KW-1185">Reference proteome</keyword>
<dbReference type="AlphaFoldDB" id="A0A4Y2A4X0"/>
<accession>A0A4Y2A4X0</accession>
<evidence type="ECO:0000313" key="1">
    <source>
        <dbReference type="EMBL" id="GBL73994.1"/>
    </source>
</evidence>
<proteinExistence type="predicted"/>
<protein>
    <recommendedName>
        <fullName evidence="3">SCAN box domain-containing protein</fullName>
    </recommendedName>
</protein>
<dbReference type="Proteomes" id="UP000499080">
    <property type="component" value="Unassembled WGS sequence"/>
</dbReference>
<comment type="caution">
    <text evidence="1">The sequence shown here is derived from an EMBL/GenBank/DDBJ whole genome shotgun (WGS) entry which is preliminary data.</text>
</comment>
<organism evidence="1 2">
    <name type="scientific">Araneus ventricosus</name>
    <name type="common">Orbweaver spider</name>
    <name type="synonym">Epeira ventricosa</name>
    <dbReference type="NCBI Taxonomy" id="182803"/>
    <lineage>
        <taxon>Eukaryota</taxon>
        <taxon>Metazoa</taxon>
        <taxon>Ecdysozoa</taxon>
        <taxon>Arthropoda</taxon>
        <taxon>Chelicerata</taxon>
        <taxon>Arachnida</taxon>
        <taxon>Araneae</taxon>
        <taxon>Araneomorphae</taxon>
        <taxon>Entelegynae</taxon>
        <taxon>Araneoidea</taxon>
        <taxon>Araneidae</taxon>
        <taxon>Araneus</taxon>
    </lineage>
</organism>
<sequence>MPQLLFHCSYEEETFEEFLSDQLIEDRLPGTNLSDDEEECEELFERQTKWTQIDKKDWVCHLLGLLPYDITQLIAREPTDKVEDYEHVKSLLLKKFKLSPEKFRQKFLKHQRGIESNWTDFAYEMENSFREWITGLGVQTFEQLIGLMVTDKIKRRVSADIQSHFIDEWSNIIPANELCKKLDAYEEVRGKSVLRKIDQY</sequence>